<evidence type="ECO:0000313" key="2">
    <source>
        <dbReference type="EMBL" id="TWW79175.1"/>
    </source>
</evidence>
<dbReference type="Proteomes" id="UP000324091">
    <property type="component" value="Chromosome 10"/>
</dbReference>
<evidence type="ECO:0000259" key="1">
    <source>
        <dbReference type="PROSITE" id="PS50222"/>
    </source>
</evidence>
<evidence type="ECO:0000313" key="3">
    <source>
        <dbReference type="Proteomes" id="UP000324091"/>
    </source>
</evidence>
<organism evidence="2 3">
    <name type="scientific">Takifugu flavidus</name>
    <name type="common">sansaifugu</name>
    <dbReference type="NCBI Taxonomy" id="433684"/>
    <lineage>
        <taxon>Eukaryota</taxon>
        <taxon>Metazoa</taxon>
        <taxon>Chordata</taxon>
        <taxon>Craniata</taxon>
        <taxon>Vertebrata</taxon>
        <taxon>Euteleostomi</taxon>
        <taxon>Actinopterygii</taxon>
        <taxon>Neopterygii</taxon>
        <taxon>Teleostei</taxon>
        <taxon>Neoteleostei</taxon>
        <taxon>Acanthomorphata</taxon>
        <taxon>Eupercaria</taxon>
        <taxon>Tetraodontiformes</taxon>
        <taxon>Tetradontoidea</taxon>
        <taxon>Tetraodontidae</taxon>
        <taxon>Takifugu</taxon>
    </lineage>
</organism>
<feature type="domain" description="EF-hand" evidence="1">
    <location>
        <begin position="49"/>
        <end position="84"/>
    </location>
</feature>
<sequence length="85" mass="9807">MADGAKLTLFSALHFLKETFDQYAQRDENKGTLSKKELAELLREQGNVTADIFVSSYFTGMDQDGDSRITFKEYMDYLIELYIGY</sequence>
<name>A0A5C6PIH3_9TELE</name>
<protein>
    <recommendedName>
        <fullName evidence="1">EF-hand domain-containing protein</fullName>
    </recommendedName>
</protein>
<dbReference type="InterPro" id="IPR011992">
    <property type="entry name" value="EF-hand-dom_pair"/>
</dbReference>
<keyword evidence="3" id="KW-1185">Reference proteome</keyword>
<gene>
    <name evidence="2" type="ORF">D4764_10G0002050</name>
</gene>
<accession>A0A5C6PIH3</accession>
<comment type="caution">
    <text evidence="2">The sequence shown here is derived from an EMBL/GenBank/DDBJ whole genome shotgun (WGS) entry which is preliminary data.</text>
</comment>
<dbReference type="InterPro" id="IPR013787">
    <property type="entry name" value="S100_Ca-bd_sub"/>
</dbReference>
<dbReference type="InterPro" id="IPR002048">
    <property type="entry name" value="EF_hand_dom"/>
</dbReference>
<reference evidence="2 3" key="1">
    <citation type="submission" date="2019-04" db="EMBL/GenBank/DDBJ databases">
        <title>Chromosome genome assembly for Takifugu flavidus.</title>
        <authorList>
            <person name="Xiao S."/>
        </authorList>
    </citation>
    <scope>NUCLEOTIDE SEQUENCE [LARGE SCALE GENOMIC DNA]</scope>
    <source>
        <strain evidence="2">HTHZ2018</strain>
        <tissue evidence="2">Muscle</tissue>
    </source>
</reference>
<proteinExistence type="predicted"/>
<dbReference type="PROSITE" id="PS50222">
    <property type="entry name" value="EF_HAND_2"/>
    <property type="match status" value="1"/>
</dbReference>
<dbReference type="Gene3D" id="1.10.238.10">
    <property type="entry name" value="EF-hand"/>
    <property type="match status" value="1"/>
</dbReference>
<dbReference type="GO" id="GO:0005509">
    <property type="term" value="F:calcium ion binding"/>
    <property type="evidence" value="ECO:0007669"/>
    <property type="project" value="InterPro"/>
</dbReference>
<dbReference type="SUPFAM" id="SSF47473">
    <property type="entry name" value="EF-hand"/>
    <property type="match status" value="1"/>
</dbReference>
<dbReference type="AlphaFoldDB" id="A0A5C6PIH3"/>
<dbReference type="Pfam" id="PF01023">
    <property type="entry name" value="S_100"/>
    <property type="match status" value="1"/>
</dbReference>
<dbReference type="EMBL" id="RHFK02000002">
    <property type="protein sequence ID" value="TWW79175.1"/>
    <property type="molecule type" value="Genomic_DNA"/>
</dbReference>
<dbReference type="SMART" id="SM01394">
    <property type="entry name" value="S_100"/>
    <property type="match status" value="1"/>
</dbReference>